<keyword evidence="3" id="KW-0698">rRNA processing</keyword>
<dbReference type="EC" id="2.1.1.266" evidence="3"/>
<dbReference type="GO" id="GO:0036307">
    <property type="term" value="F:23S rRNA (adenine(2030)-N(6))-methyltransferase activity"/>
    <property type="evidence" value="ECO:0007669"/>
    <property type="project" value="UniProtKB-UniRule"/>
</dbReference>
<comment type="function">
    <text evidence="3">Specifically methylates the adenine in position 2030 of 23S rRNA.</text>
</comment>
<keyword evidence="2 3" id="KW-0808">Transferase</keyword>
<dbReference type="PANTHER" id="PTHR37426:SF1">
    <property type="entry name" value="RIBOSOMAL RNA LARGE SUBUNIT METHYLTRANSFERASE J"/>
    <property type="match status" value="1"/>
</dbReference>
<dbReference type="InterPro" id="IPR007473">
    <property type="entry name" value="RlmJ"/>
</dbReference>
<evidence type="ECO:0000256" key="3">
    <source>
        <dbReference type="HAMAP-Rule" id="MF_00934"/>
    </source>
</evidence>
<protein>
    <recommendedName>
        <fullName evidence="3">Ribosomal RNA large subunit methyltransferase J</fullName>
        <ecNumber evidence="3">2.1.1.266</ecNumber>
    </recommendedName>
    <alternativeName>
        <fullName evidence="3">23S rRNA (adenine(2030)-N6)-methyltransferase</fullName>
    </alternativeName>
    <alternativeName>
        <fullName evidence="3">23S rRNA m6A2030 methyltransferase</fullName>
    </alternativeName>
</protein>
<feature type="binding site" evidence="3">
    <location>
        <position position="42"/>
    </location>
    <ligand>
        <name>S-adenosyl-L-methionine</name>
        <dbReference type="ChEBI" id="CHEBI:59789"/>
    </ligand>
</feature>
<comment type="subunit">
    <text evidence="3">Monomer.</text>
</comment>
<comment type="catalytic activity">
    <reaction evidence="3">
        <text>adenosine(2030) in 23S rRNA + S-adenosyl-L-methionine = N(6)-methyladenosine(2030) in 23S rRNA + S-adenosyl-L-homocysteine + H(+)</text>
        <dbReference type="Rhea" id="RHEA:43736"/>
        <dbReference type="Rhea" id="RHEA-COMP:10668"/>
        <dbReference type="Rhea" id="RHEA-COMP:10669"/>
        <dbReference type="ChEBI" id="CHEBI:15378"/>
        <dbReference type="ChEBI" id="CHEBI:57856"/>
        <dbReference type="ChEBI" id="CHEBI:59789"/>
        <dbReference type="ChEBI" id="CHEBI:74411"/>
        <dbReference type="ChEBI" id="CHEBI:74449"/>
        <dbReference type="EC" id="2.1.1.266"/>
    </reaction>
</comment>
<dbReference type="GO" id="GO:0070475">
    <property type="term" value="P:rRNA base methylation"/>
    <property type="evidence" value="ECO:0007669"/>
    <property type="project" value="UniProtKB-UniRule"/>
</dbReference>
<dbReference type="GO" id="GO:0005829">
    <property type="term" value="C:cytosol"/>
    <property type="evidence" value="ECO:0007669"/>
    <property type="project" value="TreeGrafter"/>
</dbReference>
<sequence>MLSYRHSFHAGNFADLLKHIVLTEILEHLIKKDKPFDYIDTHAGAGLYDLQSDQAEKLGEFSNGIGKLKPEQWPALASYFAAIGSCNPKGGLRFYPGSPLIASYFMRPQDRATLYELHPTDFKLLSQNTRSNRRIRVLNQDSLEGLLSLLPPASRRALVLMDPSYEIKSDYDQVFKVLKNAHKKFATGTYALWYPVVDRHRIRKLEKLFISSGIRNIQRFELGLESDSAERGMTSSGMIVINPPWTLLEQMKTLLPQLVDALDEGKGAFHSCDILVPE</sequence>
<evidence type="ECO:0000256" key="1">
    <source>
        <dbReference type="ARBA" id="ARBA00022603"/>
    </source>
</evidence>
<feature type="binding site" evidence="3">
    <location>
        <position position="19"/>
    </location>
    <ligand>
        <name>S-adenosyl-L-methionine</name>
        <dbReference type="ChEBI" id="CHEBI:59789"/>
    </ligand>
</feature>
<dbReference type="Proteomes" id="UP000198749">
    <property type="component" value="Unassembled WGS sequence"/>
</dbReference>
<dbReference type="OrthoDB" id="9791274at2"/>
<name>A0A1H9DMZ2_9GAMM</name>
<keyword evidence="3" id="KW-0949">S-adenosyl-L-methionine</keyword>
<gene>
    <name evidence="3" type="primary">rlmJ</name>
    <name evidence="4" type="ORF">SAMN03080615_00640</name>
</gene>
<dbReference type="EMBL" id="FOGB01000001">
    <property type="protein sequence ID" value="SEQ14872.1"/>
    <property type="molecule type" value="Genomic_DNA"/>
</dbReference>
<accession>A0A1H9DMZ2</accession>
<dbReference type="PROSITE" id="PS00092">
    <property type="entry name" value="N6_MTASE"/>
    <property type="match status" value="1"/>
</dbReference>
<feature type="binding site" evidence="3">
    <location>
        <begin position="141"/>
        <end position="142"/>
    </location>
    <ligand>
        <name>S-adenosyl-L-methionine</name>
        <dbReference type="ChEBI" id="CHEBI:59789"/>
    </ligand>
</feature>
<dbReference type="SUPFAM" id="SSF53335">
    <property type="entry name" value="S-adenosyl-L-methionine-dependent methyltransferases"/>
    <property type="match status" value="1"/>
</dbReference>
<dbReference type="STRING" id="355243.SAMN03080615_00640"/>
<feature type="binding site" evidence="3">
    <location>
        <position position="98"/>
    </location>
    <ligand>
        <name>S-adenosyl-L-methionine</name>
        <dbReference type="ChEBI" id="CHEBI:59789"/>
    </ligand>
</feature>
<dbReference type="AlphaFoldDB" id="A0A1H9DMZ2"/>
<feature type="active site" description="Proton acceptor" evidence="3">
    <location>
        <position position="162"/>
    </location>
</feature>
<dbReference type="PANTHER" id="PTHR37426">
    <property type="entry name" value="RIBOSOMAL RNA LARGE SUBUNIT METHYLTRANSFERASE J"/>
    <property type="match status" value="1"/>
</dbReference>
<evidence type="ECO:0000313" key="5">
    <source>
        <dbReference type="Proteomes" id="UP000198749"/>
    </source>
</evidence>
<dbReference type="HAMAP" id="MF_00934">
    <property type="entry name" value="23SrRNA_methyltr_J"/>
    <property type="match status" value="1"/>
</dbReference>
<evidence type="ECO:0000256" key="2">
    <source>
        <dbReference type="ARBA" id="ARBA00022679"/>
    </source>
</evidence>
<feature type="binding site" evidence="3">
    <location>
        <position position="162"/>
    </location>
    <ligand>
        <name>S-adenosyl-L-methionine</name>
        <dbReference type="ChEBI" id="CHEBI:59789"/>
    </ligand>
</feature>
<organism evidence="4 5">
    <name type="scientific">Amphritea atlantica</name>
    <dbReference type="NCBI Taxonomy" id="355243"/>
    <lineage>
        <taxon>Bacteria</taxon>
        <taxon>Pseudomonadati</taxon>
        <taxon>Pseudomonadota</taxon>
        <taxon>Gammaproteobacteria</taxon>
        <taxon>Oceanospirillales</taxon>
        <taxon>Oceanospirillaceae</taxon>
        <taxon>Amphritea</taxon>
    </lineage>
</organism>
<feature type="site" description="Interaction with substrate rRNA" evidence="3">
    <location>
        <position position="4"/>
    </location>
</feature>
<dbReference type="Pfam" id="PF04378">
    <property type="entry name" value="RsmJ"/>
    <property type="match status" value="1"/>
</dbReference>
<dbReference type="InterPro" id="IPR002052">
    <property type="entry name" value="DNA_methylase_N6_adenine_CS"/>
</dbReference>
<proteinExistence type="inferred from homology"/>
<keyword evidence="1 3" id="KW-0489">Methyltransferase</keyword>
<comment type="similarity">
    <text evidence="3">Belongs to the RlmJ family.</text>
</comment>
<dbReference type="RefSeq" id="WP_091353801.1">
    <property type="nucleotide sequence ID" value="NZ_AP025284.1"/>
</dbReference>
<evidence type="ECO:0000313" key="4">
    <source>
        <dbReference type="EMBL" id="SEQ14872.1"/>
    </source>
</evidence>
<keyword evidence="5" id="KW-1185">Reference proteome</keyword>
<dbReference type="GO" id="GO:0003723">
    <property type="term" value="F:RNA binding"/>
    <property type="evidence" value="ECO:0007669"/>
    <property type="project" value="UniProtKB-UniRule"/>
</dbReference>
<keyword evidence="3" id="KW-0694">RNA-binding</keyword>
<feature type="binding site" evidence="3">
    <location>
        <position position="116"/>
    </location>
    <ligand>
        <name>S-adenosyl-L-methionine</name>
        <dbReference type="ChEBI" id="CHEBI:59789"/>
    </ligand>
</feature>
<reference evidence="5" key="1">
    <citation type="submission" date="2016-10" db="EMBL/GenBank/DDBJ databases">
        <authorList>
            <person name="Varghese N."/>
            <person name="Submissions S."/>
        </authorList>
    </citation>
    <scope>NUCLEOTIDE SEQUENCE [LARGE SCALE GENOMIC DNA]</scope>
    <source>
        <strain evidence="5">DSM 18887</strain>
    </source>
</reference>
<dbReference type="InterPro" id="IPR029063">
    <property type="entry name" value="SAM-dependent_MTases_sf"/>
</dbReference>
<dbReference type="Gene3D" id="3.40.50.150">
    <property type="entry name" value="Vaccinia Virus protein VP39"/>
    <property type="match status" value="1"/>
</dbReference>